<dbReference type="Gene3D" id="1.25.40.10">
    <property type="entry name" value="Tetratricopeptide repeat domain"/>
    <property type="match status" value="1"/>
</dbReference>
<dbReference type="AlphaFoldDB" id="A0A543IUR5"/>
<dbReference type="GO" id="GO:0003677">
    <property type="term" value="F:DNA binding"/>
    <property type="evidence" value="ECO:0007669"/>
    <property type="project" value="UniProtKB-UniRule"/>
</dbReference>
<dbReference type="SMART" id="SM01043">
    <property type="entry name" value="BTAD"/>
    <property type="match status" value="1"/>
</dbReference>
<dbReference type="PANTHER" id="PTHR35807">
    <property type="entry name" value="TRANSCRIPTIONAL REGULATOR REDD-RELATED"/>
    <property type="match status" value="1"/>
</dbReference>
<dbReference type="GO" id="GO:0000160">
    <property type="term" value="P:phosphorelay signal transduction system"/>
    <property type="evidence" value="ECO:0007669"/>
    <property type="project" value="InterPro"/>
</dbReference>
<dbReference type="Gene3D" id="3.40.50.300">
    <property type="entry name" value="P-loop containing nucleotide triphosphate hydrolases"/>
    <property type="match status" value="1"/>
</dbReference>
<dbReference type="InterPro" id="IPR027417">
    <property type="entry name" value="P-loop_NTPase"/>
</dbReference>
<protein>
    <submittedName>
        <fullName evidence="8">Putative ATPase</fullName>
    </submittedName>
</protein>
<dbReference type="InterPro" id="IPR001867">
    <property type="entry name" value="OmpR/PhoB-type_DNA-bd"/>
</dbReference>
<dbReference type="SUPFAM" id="SSF48452">
    <property type="entry name" value="TPR-like"/>
    <property type="match status" value="2"/>
</dbReference>
<dbReference type="InterPro" id="IPR016032">
    <property type="entry name" value="Sig_transdc_resp-reg_C-effctor"/>
</dbReference>
<evidence type="ECO:0000256" key="5">
    <source>
        <dbReference type="PROSITE-ProRule" id="PRU01091"/>
    </source>
</evidence>
<keyword evidence="2" id="KW-0805">Transcription regulation</keyword>
<dbReference type="SUPFAM" id="SSF46894">
    <property type="entry name" value="C-terminal effector domain of the bipartite response regulators"/>
    <property type="match status" value="1"/>
</dbReference>
<dbReference type="GO" id="GO:0006355">
    <property type="term" value="P:regulation of DNA-templated transcription"/>
    <property type="evidence" value="ECO:0007669"/>
    <property type="project" value="InterPro"/>
</dbReference>
<keyword evidence="9" id="KW-1185">Reference proteome</keyword>
<dbReference type="CDD" id="cd15831">
    <property type="entry name" value="BTAD"/>
    <property type="match status" value="1"/>
</dbReference>
<proteinExistence type="inferred from homology"/>
<evidence type="ECO:0000313" key="9">
    <source>
        <dbReference type="Proteomes" id="UP000319213"/>
    </source>
</evidence>
<reference evidence="8 9" key="1">
    <citation type="submission" date="2019-06" db="EMBL/GenBank/DDBJ databases">
        <title>Sequencing the genomes of 1000 actinobacteria strains.</title>
        <authorList>
            <person name="Klenk H.-P."/>
        </authorList>
    </citation>
    <scope>NUCLEOTIDE SEQUENCE [LARGE SCALE GENOMIC DNA]</scope>
    <source>
        <strain evidence="8 9">DSM 43186</strain>
    </source>
</reference>
<dbReference type="SUPFAM" id="SSF52540">
    <property type="entry name" value="P-loop containing nucleoside triphosphate hydrolases"/>
    <property type="match status" value="1"/>
</dbReference>
<name>A0A543IUR5_9ACTN</name>
<dbReference type="FunFam" id="1.25.40.10:FF:000222">
    <property type="entry name" value="SARP family transcriptional regulator"/>
    <property type="match status" value="1"/>
</dbReference>
<feature type="region of interest" description="Disordered" evidence="6">
    <location>
        <begin position="254"/>
        <end position="276"/>
    </location>
</feature>
<evidence type="ECO:0000256" key="2">
    <source>
        <dbReference type="ARBA" id="ARBA00023015"/>
    </source>
</evidence>
<feature type="compositionally biased region" description="Low complexity" evidence="6">
    <location>
        <begin position="265"/>
        <end position="276"/>
    </location>
</feature>
<dbReference type="InterPro" id="IPR005158">
    <property type="entry name" value="BTAD"/>
</dbReference>
<sequence>MVAFRVLGPVEAYEGDTQLDLGGLRQRSVLARLLVARGQVVPVDTLIHDLWAQDAVKGAQSGLQVYISRLRRVLEPGRPRGGPNRLLVTVASGYALRITPEQVDALRFEALIRAAGERLDGGDPQAARAGLETALGLWRGTPYADFADQPWAEAEVTRLSELHLVARERYADAGLRLGLHAETVPDLEALTNEHPLREEGWRLLALALYRCGRQGDALAALRRARAILAEELGIDPGPALRKMETDILNQDPGLDLVPPPRRAPEAAPASSRTVPGPAVAVPPLEPEPFVGRDAELNALLGAAPKALAGRFSLAVVTGDAGAGKSTLVRQLAVRLGADGWLAASGGCPDSTATPPGWAWVEVLRSLADRIGTGEYGPLLAPLLDDTAPPPEPDEMGGGFRLHRAVGGYLSAAAREAPLLLVLEDLHWADDQTLALLRALPSLVAASRVLLVVTYRDNEINDEQAEVLAALARLDPVRVKLGGLDREAVAELVRATCVHEVDEEAVHTIVERTGGNPFFVRETARLLDAESADGQASAAELMSVVPSGVRDVLRRRITRLPATAQQILLMAAVIGREVDVDVLIDVCGDEDAVVEAVEAGLLAGLITEPGPGIVRFDHDLVRDTIYSDASRLRRSRLHAAVASVIEQRNPSDVAALAHHYHAAGTAETAAKAVNYAGLAAEQAERRFAHREAARLWQQAIDAFDRAHPDGSEPKRRLQLLLRQIKALALSGDMAAARALRRKAMEAALPLQDLELTARIAASLAVPYKGMARDFTRTAWEIVDVTEKALVELPPGEQSLRASLLATLALELEGSDTGRGQQASLEAEELARRSGDPALLAVALSGRLRQSYSIPAVGEREAIGRELVEVGEASGQPAVQALAHLVLMECAAARGDFAEADRRIEAAERLAKQYDLPAPAAVAAWYAGQRLMIAGDYRGAEAAYRNAARLTARAGMLEGRQDLPLITSFCLALVEGRVAEMVEPLAEAHQRRAKWTLDAYALALAAAGHERDARAIAAVRPPVRPDFLYELAMTWRAHAGMLLGDAGRMEEAYDTLGPFSDRIAGAGTGVVALWPVAQTLGDLARHLGRPDAARGHYAKALAVAERVGVSRWVTAARQALDAL</sequence>
<evidence type="ECO:0000256" key="1">
    <source>
        <dbReference type="ARBA" id="ARBA00005820"/>
    </source>
</evidence>
<organism evidence="8 9">
    <name type="scientific">Thermopolyspora flexuosa</name>
    <dbReference type="NCBI Taxonomy" id="103836"/>
    <lineage>
        <taxon>Bacteria</taxon>
        <taxon>Bacillati</taxon>
        <taxon>Actinomycetota</taxon>
        <taxon>Actinomycetes</taxon>
        <taxon>Streptosporangiales</taxon>
        <taxon>Streptosporangiaceae</taxon>
        <taxon>Thermopolyspora</taxon>
    </lineage>
</organism>
<gene>
    <name evidence="8" type="ORF">FHX40_0996</name>
</gene>
<feature type="DNA-binding region" description="OmpR/PhoB-type" evidence="5">
    <location>
        <begin position="1"/>
        <end position="98"/>
    </location>
</feature>
<evidence type="ECO:0000259" key="7">
    <source>
        <dbReference type="PROSITE" id="PS51755"/>
    </source>
</evidence>
<dbReference type="PROSITE" id="PS51755">
    <property type="entry name" value="OMPR_PHOB"/>
    <property type="match status" value="1"/>
</dbReference>
<dbReference type="Pfam" id="PF03704">
    <property type="entry name" value="BTAD"/>
    <property type="match status" value="1"/>
</dbReference>
<dbReference type="SMART" id="SM00862">
    <property type="entry name" value="Trans_reg_C"/>
    <property type="match status" value="1"/>
</dbReference>
<evidence type="ECO:0000256" key="3">
    <source>
        <dbReference type="ARBA" id="ARBA00023125"/>
    </source>
</evidence>
<evidence type="ECO:0000256" key="4">
    <source>
        <dbReference type="ARBA" id="ARBA00023163"/>
    </source>
</evidence>
<keyword evidence="3 5" id="KW-0238">DNA-binding</keyword>
<dbReference type="EMBL" id="VFPQ01000001">
    <property type="protein sequence ID" value="TQM74326.1"/>
    <property type="molecule type" value="Genomic_DNA"/>
</dbReference>
<dbReference type="Pfam" id="PF00486">
    <property type="entry name" value="Trans_reg_C"/>
    <property type="match status" value="1"/>
</dbReference>
<dbReference type="InterPro" id="IPR011990">
    <property type="entry name" value="TPR-like_helical_dom_sf"/>
</dbReference>
<dbReference type="Gene3D" id="1.10.10.10">
    <property type="entry name" value="Winged helix-like DNA-binding domain superfamily/Winged helix DNA-binding domain"/>
    <property type="match status" value="1"/>
</dbReference>
<comment type="similarity">
    <text evidence="1">Belongs to the AfsR/DnrI/RedD regulatory family.</text>
</comment>
<dbReference type="PANTHER" id="PTHR35807:SF1">
    <property type="entry name" value="TRANSCRIPTIONAL REGULATOR REDD"/>
    <property type="match status" value="1"/>
</dbReference>
<dbReference type="InterPro" id="IPR036388">
    <property type="entry name" value="WH-like_DNA-bd_sf"/>
</dbReference>
<dbReference type="Proteomes" id="UP000319213">
    <property type="component" value="Unassembled WGS sequence"/>
</dbReference>
<dbReference type="OrthoDB" id="134712at2"/>
<accession>A0A543IUR5</accession>
<dbReference type="InterPro" id="IPR041664">
    <property type="entry name" value="AAA_16"/>
</dbReference>
<dbReference type="Pfam" id="PF13191">
    <property type="entry name" value="AAA_16"/>
    <property type="match status" value="1"/>
</dbReference>
<comment type="caution">
    <text evidence="8">The sequence shown here is derived from an EMBL/GenBank/DDBJ whole genome shotgun (WGS) entry which is preliminary data.</text>
</comment>
<evidence type="ECO:0000313" key="8">
    <source>
        <dbReference type="EMBL" id="TQM74326.1"/>
    </source>
</evidence>
<dbReference type="InterPro" id="IPR051677">
    <property type="entry name" value="AfsR-DnrI-RedD_regulator"/>
</dbReference>
<feature type="domain" description="OmpR/PhoB-type" evidence="7">
    <location>
        <begin position="1"/>
        <end position="98"/>
    </location>
</feature>
<keyword evidence="4" id="KW-0804">Transcription</keyword>
<evidence type="ECO:0000256" key="6">
    <source>
        <dbReference type="SAM" id="MobiDB-lite"/>
    </source>
</evidence>